<keyword evidence="1 8" id="KW-0813">Transport</keyword>
<dbReference type="InterPro" id="IPR017896">
    <property type="entry name" value="4Fe4S_Fe-S-bd"/>
</dbReference>
<proteinExistence type="inferred from homology"/>
<evidence type="ECO:0000256" key="8">
    <source>
        <dbReference type="HAMAP-Rule" id="MF_00461"/>
    </source>
</evidence>
<evidence type="ECO:0000256" key="6">
    <source>
        <dbReference type="ARBA" id="ARBA00023004"/>
    </source>
</evidence>
<feature type="binding site" evidence="8">
    <location>
        <position position="366"/>
    </location>
    <ligand>
        <name>[4Fe-4S] cluster</name>
        <dbReference type="ChEBI" id="CHEBI:49883"/>
        <label>1</label>
    </ligand>
</feature>
<dbReference type="Proteomes" id="UP000015559">
    <property type="component" value="Chromosome"/>
</dbReference>
<evidence type="ECO:0000256" key="7">
    <source>
        <dbReference type="ARBA" id="ARBA00023014"/>
    </source>
</evidence>
<keyword evidence="8" id="KW-1003">Cell membrane</keyword>
<dbReference type="Gene3D" id="3.30.70.20">
    <property type="match status" value="1"/>
</dbReference>
<sequence>MRTLHKFHGGVHPPDHKTESNRLPIAAAPLPQRLIVPLRQHIGTPATPIVKVGDPVLKGQMIGAADDFISAAVHAPTSGIVSAIEIHAVPHPSSLPDLCITIEPDGEERWIERQPLDYQTADPDAVRARLRDAGIVGLGGAVFPTHVKLSPGQQKIKTLILNGAECEPWITSDDLLMRERAAEIVAGIKIMAHLIQPKEVLIGIEDNKPEAIVAMKAACQGTGFEVVTVPVLYPSGGEKQLIKMLTGKEVPSGQRTVNTGVLCSNTGTAYTMHRAVDHGEPVISRIVTITGNVAKPQNFEALLGTPLSELVQLAGGARPETSHYLIGGPMMGFGMNNLDAPLTKATNCLIAVSPALFPPKPAAMPCIRCTQCAQACPCNLQPQELFWFSQSKNFDKARAYNLFDCIECGCCDYVCPSHIPLVSFFRFAKSEIATQDREIMAAEQAKQRFEFKQMREEREKAEKAARMAEKTAAARAAAAANPDDPVAAAKKAAIQAAVERAKAKKAEAVAAADLPPLPLRERAGERGENIDVPSPSPQLSPVEGEGVKNNTEPS</sequence>
<dbReference type="Pfam" id="PF13375">
    <property type="entry name" value="RnfC_N"/>
    <property type="match status" value="1"/>
</dbReference>
<dbReference type="GO" id="GO:0009055">
    <property type="term" value="F:electron transfer activity"/>
    <property type="evidence" value="ECO:0007669"/>
    <property type="project" value="InterPro"/>
</dbReference>
<dbReference type="InterPro" id="IPR037225">
    <property type="entry name" value="Nuo51_FMN-bd_sf"/>
</dbReference>
<comment type="cofactor">
    <cofactor evidence="8">
        <name>[4Fe-4S] cluster</name>
        <dbReference type="ChEBI" id="CHEBI:49883"/>
    </cofactor>
    <text evidence="8">Binds 2 [4Fe-4S] clusters per subunit.</text>
</comment>
<evidence type="ECO:0000256" key="9">
    <source>
        <dbReference type="SAM" id="MobiDB-lite"/>
    </source>
</evidence>
<dbReference type="HAMAP" id="MF_00461">
    <property type="entry name" value="RsxC_RnfC"/>
    <property type="match status" value="1"/>
</dbReference>
<dbReference type="NCBIfam" id="NF003454">
    <property type="entry name" value="PRK05035.1"/>
    <property type="match status" value="1"/>
</dbReference>
<feature type="compositionally biased region" description="Basic and acidic residues" evidence="9">
    <location>
        <begin position="519"/>
        <end position="529"/>
    </location>
</feature>
<feature type="binding site" evidence="8">
    <location>
        <position position="415"/>
    </location>
    <ligand>
        <name>[4Fe-4S] cluster</name>
        <dbReference type="ChEBI" id="CHEBI:49883"/>
        <label>1</label>
    </ligand>
</feature>
<dbReference type="eggNOG" id="COG4656">
    <property type="taxonomic scope" value="Bacteria"/>
</dbReference>
<dbReference type="InterPro" id="IPR011538">
    <property type="entry name" value="Nuo51_FMN-bd"/>
</dbReference>
<evidence type="ECO:0000256" key="4">
    <source>
        <dbReference type="ARBA" id="ARBA00022737"/>
    </source>
</evidence>
<accession>S6AHZ8</accession>
<keyword evidence="8" id="KW-0997">Cell inner membrane</keyword>
<dbReference type="KEGG" id="sdr:SCD_n01980"/>
<dbReference type="GO" id="GO:0051539">
    <property type="term" value="F:4 iron, 4 sulfur cluster binding"/>
    <property type="evidence" value="ECO:0007669"/>
    <property type="project" value="UniProtKB-KW"/>
</dbReference>
<dbReference type="AlphaFoldDB" id="S6AHZ8"/>
<dbReference type="GO" id="GO:0005886">
    <property type="term" value="C:plasma membrane"/>
    <property type="evidence" value="ECO:0007669"/>
    <property type="project" value="UniProtKB-SubCell"/>
</dbReference>
<evidence type="ECO:0000256" key="5">
    <source>
        <dbReference type="ARBA" id="ARBA00022982"/>
    </source>
</evidence>
<reference evidence="11 12" key="1">
    <citation type="journal article" date="2012" name="Appl. Environ. Microbiol.">
        <title>Draft genome sequence of a psychrotolerant sulfur-oxidizing bacterium, Sulfuricella denitrificans skB26, and proteomic insights into cold adaptation.</title>
        <authorList>
            <person name="Watanabe T."/>
            <person name="Kojima H."/>
            <person name="Fukui M."/>
        </authorList>
    </citation>
    <scope>NUCLEOTIDE SEQUENCE [LARGE SCALE GENOMIC DNA]</scope>
    <source>
        <strain evidence="12">skB26</strain>
    </source>
</reference>
<dbReference type="GO" id="GO:0022900">
    <property type="term" value="P:electron transport chain"/>
    <property type="evidence" value="ECO:0007669"/>
    <property type="project" value="UniProtKB-UniRule"/>
</dbReference>
<dbReference type="STRING" id="1163617.SCD_n01980"/>
<dbReference type="Pfam" id="PF01512">
    <property type="entry name" value="Complex1_51K"/>
    <property type="match status" value="1"/>
</dbReference>
<comment type="similarity">
    <text evidence="8">Belongs to the 4Fe4S bacterial-type ferredoxin family. RnfC subfamily.</text>
</comment>
<dbReference type="PANTHER" id="PTHR43034:SF2">
    <property type="entry name" value="ION-TRANSLOCATING OXIDOREDUCTASE COMPLEX SUBUNIT C"/>
    <property type="match status" value="1"/>
</dbReference>
<dbReference type="SUPFAM" id="SSF142019">
    <property type="entry name" value="Nqo1 FMN-binding domain-like"/>
    <property type="match status" value="1"/>
</dbReference>
<feature type="region of interest" description="Disordered" evidence="9">
    <location>
        <begin position="1"/>
        <end position="20"/>
    </location>
</feature>
<dbReference type="Pfam" id="PF10531">
    <property type="entry name" value="SLBB"/>
    <property type="match status" value="1"/>
</dbReference>
<dbReference type="EC" id="7.-.-.-" evidence="8"/>
<comment type="subunit">
    <text evidence="8">The complex is composed of six subunits: RnfA, RnfB, RnfC, RnfD, RnfE and RnfG.</text>
</comment>
<feature type="binding site" evidence="8">
    <location>
        <position position="372"/>
    </location>
    <ligand>
        <name>[4Fe-4S] cluster</name>
        <dbReference type="ChEBI" id="CHEBI:49883"/>
        <label>1</label>
    </ligand>
</feature>
<keyword evidence="6 8" id="KW-0408">Iron</keyword>
<keyword evidence="2 8" id="KW-0004">4Fe-4S</keyword>
<dbReference type="InterPro" id="IPR010208">
    <property type="entry name" value="Ion_transpt_RnfC/RsxC"/>
</dbReference>
<dbReference type="Gene3D" id="3.10.20.600">
    <property type="match status" value="1"/>
</dbReference>
<dbReference type="InterPro" id="IPR019554">
    <property type="entry name" value="Soluble_ligand-bd"/>
</dbReference>
<dbReference type="SUPFAM" id="SSF46548">
    <property type="entry name" value="alpha-helical ferredoxin"/>
    <property type="match status" value="1"/>
</dbReference>
<keyword evidence="12" id="KW-1185">Reference proteome</keyword>
<dbReference type="OrthoDB" id="9767754at2"/>
<keyword evidence="5 8" id="KW-0249">Electron transport</keyword>
<feature type="binding site" evidence="8">
    <location>
        <position position="405"/>
    </location>
    <ligand>
        <name>[4Fe-4S] cluster</name>
        <dbReference type="ChEBI" id="CHEBI:49883"/>
        <label>2</label>
    </ligand>
</feature>
<dbReference type="PROSITE" id="PS51379">
    <property type="entry name" value="4FE4S_FER_2"/>
    <property type="match status" value="1"/>
</dbReference>
<evidence type="ECO:0000259" key="10">
    <source>
        <dbReference type="PROSITE" id="PS51379"/>
    </source>
</evidence>
<dbReference type="PROSITE" id="PS00198">
    <property type="entry name" value="4FE4S_FER_1"/>
    <property type="match status" value="1"/>
</dbReference>
<dbReference type="GO" id="GO:0046872">
    <property type="term" value="F:metal ion binding"/>
    <property type="evidence" value="ECO:0007669"/>
    <property type="project" value="UniProtKB-KW"/>
</dbReference>
<keyword evidence="8" id="KW-0472">Membrane</keyword>
<evidence type="ECO:0000256" key="3">
    <source>
        <dbReference type="ARBA" id="ARBA00022723"/>
    </source>
</evidence>
<evidence type="ECO:0000256" key="2">
    <source>
        <dbReference type="ARBA" id="ARBA00022485"/>
    </source>
</evidence>
<name>S6AHZ8_SULDS</name>
<feature type="region of interest" description="Disordered" evidence="9">
    <location>
        <begin position="507"/>
        <end position="554"/>
    </location>
</feature>
<feature type="domain" description="4Fe-4S ferredoxin-type" evidence="10">
    <location>
        <begin position="396"/>
        <end position="425"/>
    </location>
</feature>
<feature type="binding site" evidence="8">
    <location>
        <position position="408"/>
    </location>
    <ligand>
        <name>[4Fe-4S] cluster</name>
        <dbReference type="ChEBI" id="CHEBI:49883"/>
        <label>2</label>
    </ligand>
</feature>
<keyword evidence="7 8" id="KW-0411">Iron-sulfur</keyword>
<dbReference type="EMBL" id="AP013066">
    <property type="protein sequence ID" value="BAN35791.1"/>
    <property type="molecule type" value="Genomic_DNA"/>
</dbReference>
<evidence type="ECO:0000313" key="12">
    <source>
        <dbReference type="Proteomes" id="UP000015559"/>
    </source>
</evidence>
<evidence type="ECO:0000256" key="1">
    <source>
        <dbReference type="ARBA" id="ARBA00022448"/>
    </source>
</evidence>
<organism evidence="11 12">
    <name type="scientific">Sulfuricella denitrificans (strain DSM 22764 / NBRC 105220 / skB26)</name>
    <dbReference type="NCBI Taxonomy" id="1163617"/>
    <lineage>
        <taxon>Bacteria</taxon>
        <taxon>Pseudomonadati</taxon>
        <taxon>Pseudomonadota</taxon>
        <taxon>Betaproteobacteria</taxon>
        <taxon>Nitrosomonadales</taxon>
        <taxon>Sulfuricellaceae</taxon>
        <taxon>Sulfuricella</taxon>
    </lineage>
</organism>
<evidence type="ECO:0000313" key="11">
    <source>
        <dbReference type="EMBL" id="BAN35791.1"/>
    </source>
</evidence>
<feature type="binding site" evidence="8">
    <location>
        <position position="411"/>
    </location>
    <ligand>
        <name>[4Fe-4S] cluster</name>
        <dbReference type="ChEBI" id="CHEBI:49883"/>
        <label>2</label>
    </ligand>
</feature>
<comment type="subcellular location">
    <subcellularLocation>
        <location evidence="8">Cell inner membrane</location>
        <topology evidence="8">Peripheral membrane protein</topology>
    </subcellularLocation>
</comment>
<feature type="binding site" evidence="8">
    <location>
        <position position="369"/>
    </location>
    <ligand>
        <name>[4Fe-4S] cluster</name>
        <dbReference type="ChEBI" id="CHEBI:49883"/>
        <label>1</label>
    </ligand>
</feature>
<dbReference type="NCBIfam" id="TIGR01945">
    <property type="entry name" value="rnfC"/>
    <property type="match status" value="1"/>
</dbReference>
<keyword evidence="4 8" id="KW-0677">Repeat</keyword>
<comment type="function">
    <text evidence="8">Part of a membrane-bound complex that couples electron transfer with translocation of ions across the membrane.</text>
</comment>
<dbReference type="PANTHER" id="PTHR43034">
    <property type="entry name" value="ION-TRANSLOCATING OXIDOREDUCTASE COMPLEX SUBUNIT C"/>
    <property type="match status" value="1"/>
</dbReference>
<dbReference type="HOGENOM" id="CLU_010808_6_2_4"/>
<keyword evidence="3 8" id="KW-0479">Metal-binding</keyword>
<feature type="binding site" evidence="8">
    <location>
        <position position="376"/>
    </location>
    <ligand>
        <name>[4Fe-4S] cluster</name>
        <dbReference type="ChEBI" id="CHEBI:49883"/>
        <label>2</label>
    </ligand>
</feature>
<gene>
    <name evidence="8" type="primary">rnfC</name>
    <name evidence="11" type="ORF">SCD_n01980</name>
</gene>
<keyword evidence="8" id="KW-1278">Translocase</keyword>
<protein>
    <recommendedName>
        <fullName evidence="8">Ion-translocating oxidoreductase complex subunit C</fullName>
        <ecNumber evidence="8">7.-.-.-</ecNumber>
    </recommendedName>
    <alternativeName>
        <fullName evidence="8">Rnf electron transport complex subunit C</fullName>
    </alternativeName>
</protein>
<dbReference type="InterPro" id="IPR026902">
    <property type="entry name" value="RnfC_N"/>
</dbReference>
<dbReference type="RefSeq" id="WP_009204986.1">
    <property type="nucleotide sequence ID" value="NC_022357.1"/>
</dbReference>
<dbReference type="InterPro" id="IPR017900">
    <property type="entry name" value="4Fe4S_Fe_S_CS"/>
</dbReference>
<dbReference type="Gene3D" id="3.40.50.11540">
    <property type="entry name" value="NADH-ubiquinone oxidoreductase 51kDa subunit"/>
    <property type="match status" value="1"/>
</dbReference>